<reference evidence="3" key="1">
    <citation type="submission" date="2021-02" db="EMBL/GenBank/DDBJ databases">
        <authorList>
            <person name="Nowell W R."/>
        </authorList>
    </citation>
    <scope>NUCLEOTIDE SEQUENCE</scope>
</reference>
<dbReference type="AlphaFoldDB" id="A0A818DNW8"/>
<dbReference type="GO" id="GO:0003735">
    <property type="term" value="F:structural constituent of ribosome"/>
    <property type="evidence" value="ECO:0007669"/>
    <property type="project" value="TreeGrafter"/>
</dbReference>
<dbReference type="Proteomes" id="UP000663869">
    <property type="component" value="Unassembled WGS sequence"/>
</dbReference>
<dbReference type="EMBL" id="CAJOBS010001222">
    <property type="protein sequence ID" value="CAF4704334.1"/>
    <property type="molecule type" value="Genomic_DNA"/>
</dbReference>
<evidence type="ECO:0000313" key="1">
    <source>
        <dbReference type="EMBL" id="CAF3361067.1"/>
    </source>
</evidence>
<organism evidence="3 7">
    <name type="scientific">Rotaria socialis</name>
    <dbReference type="NCBI Taxonomy" id="392032"/>
    <lineage>
        <taxon>Eukaryota</taxon>
        <taxon>Metazoa</taxon>
        <taxon>Spiralia</taxon>
        <taxon>Gnathifera</taxon>
        <taxon>Rotifera</taxon>
        <taxon>Eurotatoria</taxon>
        <taxon>Bdelloidea</taxon>
        <taxon>Philodinida</taxon>
        <taxon>Philodinidae</taxon>
        <taxon>Rotaria</taxon>
    </lineage>
</organism>
<dbReference type="EMBL" id="CAJNYT010002025">
    <property type="protein sequence ID" value="CAF3443507.1"/>
    <property type="molecule type" value="Genomic_DNA"/>
</dbReference>
<dbReference type="Proteomes" id="UP000663865">
    <property type="component" value="Unassembled WGS sequence"/>
</dbReference>
<dbReference type="EMBL" id="CAJOBR010000860">
    <property type="protein sequence ID" value="CAF4554657.1"/>
    <property type="molecule type" value="Genomic_DNA"/>
</dbReference>
<dbReference type="Proteomes" id="UP000663838">
    <property type="component" value="Unassembled WGS sequence"/>
</dbReference>
<gene>
    <name evidence="2" type="ORF">FME351_LOCUS7839</name>
    <name evidence="3" type="ORF">GRG538_LOCUS13676</name>
    <name evidence="1" type="ORF">KIK155_LOCUS4490</name>
    <name evidence="5" type="ORF">QYT958_LOCUS8557</name>
    <name evidence="6" type="ORF">TOA249_LOCUS17252</name>
    <name evidence="4" type="ORF">TSG867_LOCUS20716</name>
</gene>
<dbReference type="EMBL" id="CAJNYV010000455">
    <property type="protein sequence ID" value="CAF3361067.1"/>
    <property type="molecule type" value="Genomic_DNA"/>
</dbReference>
<evidence type="ECO:0000313" key="6">
    <source>
        <dbReference type="EMBL" id="CAF4704334.1"/>
    </source>
</evidence>
<proteinExistence type="predicted"/>
<dbReference type="PANTHER" id="PTHR13071">
    <property type="entry name" value="MITOCHONDRIAL 28S RIBOSOMAL PROTEIN S22"/>
    <property type="match status" value="1"/>
</dbReference>
<comment type="caution">
    <text evidence="3">The sequence shown here is derived from an EMBL/GenBank/DDBJ whole genome shotgun (WGS) entry which is preliminary data.</text>
</comment>
<evidence type="ECO:0000313" key="5">
    <source>
        <dbReference type="EMBL" id="CAF4554657.1"/>
    </source>
</evidence>
<dbReference type="Proteomes" id="UP000663872">
    <property type="component" value="Unassembled WGS sequence"/>
</dbReference>
<sequence length="330" mass="38594">MFRSLIRPNTCIRCLANRIQYNSTNKSKSEIDQGTVFIRKDVQDLLTNITGFDLSRIFKLRNNKNLDRIAYKYLTDKQLKEEQEKTIERGRAKLQMPPVLSEADENIEVLEKDDMLSGFSSSKHLFIDISLGIPIRNRLIVARDVDGTVRTATLDEKRRMRQIYFPIAGRELVMPKMFEDEHLEKILERGDYEFLLDRACVQFEPDDRDYKRVTQRTYEHIDQTNSYDVLRSTRHFGPMTFYYAWYKKVDRLMNDMIRRNLMNDAVAVLQLYAIIHPNSKVATYNFSDTNSHDLIQAYIENEARIPDLLSDALRQQSRKTQQTAAAAASG</sequence>
<evidence type="ECO:0000313" key="2">
    <source>
        <dbReference type="EMBL" id="CAF3387563.1"/>
    </source>
</evidence>
<evidence type="ECO:0008006" key="8">
    <source>
        <dbReference type="Google" id="ProtNLM"/>
    </source>
</evidence>
<dbReference type="Proteomes" id="UP000663848">
    <property type="component" value="Unassembled WGS sequence"/>
</dbReference>
<dbReference type="EMBL" id="CAJOBQ010001545">
    <property type="protein sequence ID" value="CAF4496235.1"/>
    <property type="molecule type" value="Genomic_DNA"/>
</dbReference>
<protein>
    <recommendedName>
        <fullName evidence="8">Mitochondrial ribosomal protein s22</fullName>
    </recommendedName>
</protein>
<name>A0A818DNW8_9BILA</name>
<accession>A0A818DNW8</accession>
<evidence type="ECO:0000313" key="7">
    <source>
        <dbReference type="Proteomes" id="UP000663872"/>
    </source>
</evidence>
<dbReference type="GO" id="GO:0005763">
    <property type="term" value="C:mitochondrial small ribosomal subunit"/>
    <property type="evidence" value="ECO:0007669"/>
    <property type="project" value="TreeGrafter"/>
</dbReference>
<dbReference type="PANTHER" id="PTHR13071:SF4">
    <property type="entry name" value="SMALL RIBOSOMAL SUBUNIT PROTEIN MS22"/>
    <property type="match status" value="1"/>
</dbReference>
<dbReference type="EMBL" id="CAJNYU010000743">
    <property type="protein sequence ID" value="CAF3387563.1"/>
    <property type="molecule type" value="Genomic_DNA"/>
</dbReference>
<dbReference type="Proteomes" id="UP000663862">
    <property type="component" value="Unassembled WGS sequence"/>
</dbReference>
<evidence type="ECO:0000313" key="3">
    <source>
        <dbReference type="EMBL" id="CAF3443507.1"/>
    </source>
</evidence>
<evidence type="ECO:0000313" key="4">
    <source>
        <dbReference type="EMBL" id="CAF4496235.1"/>
    </source>
</evidence>
<dbReference type="Pfam" id="PF10245">
    <property type="entry name" value="MRP-S22"/>
    <property type="match status" value="1"/>
</dbReference>
<dbReference type="InterPro" id="IPR019374">
    <property type="entry name" value="Ribosomal_mS22"/>
</dbReference>